<dbReference type="Proteomes" id="UP001189429">
    <property type="component" value="Unassembled WGS sequence"/>
</dbReference>
<comment type="caution">
    <text evidence="2">The sequence shown here is derived from an EMBL/GenBank/DDBJ whole genome shotgun (WGS) entry which is preliminary data.</text>
</comment>
<keyword evidence="3" id="KW-1185">Reference proteome</keyword>
<feature type="compositionally biased region" description="Basic and acidic residues" evidence="1">
    <location>
        <begin position="60"/>
        <end position="74"/>
    </location>
</feature>
<dbReference type="Gene3D" id="1.10.1300.10">
    <property type="entry name" value="3'5'-cyclic nucleotide phosphodiesterase, catalytic domain"/>
    <property type="match status" value="1"/>
</dbReference>
<name>A0ABN9QKT6_9DINO</name>
<dbReference type="InterPro" id="IPR036971">
    <property type="entry name" value="PDEase_catalytic_dom_sf"/>
</dbReference>
<proteinExistence type="predicted"/>
<organism evidence="2 3">
    <name type="scientific">Prorocentrum cordatum</name>
    <dbReference type="NCBI Taxonomy" id="2364126"/>
    <lineage>
        <taxon>Eukaryota</taxon>
        <taxon>Sar</taxon>
        <taxon>Alveolata</taxon>
        <taxon>Dinophyceae</taxon>
        <taxon>Prorocentrales</taxon>
        <taxon>Prorocentraceae</taxon>
        <taxon>Prorocentrum</taxon>
    </lineage>
</organism>
<protein>
    <recommendedName>
        <fullName evidence="4">PDEase domain-containing protein</fullName>
    </recommendedName>
</protein>
<reference evidence="2" key="1">
    <citation type="submission" date="2023-10" db="EMBL/GenBank/DDBJ databases">
        <authorList>
            <person name="Chen Y."/>
            <person name="Shah S."/>
            <person name="Dougan E. K."/>
            <person name="Thang M."/>
            <person name="Chan C."/>
        </authorList>
    </citation>
    <scope>NUCLEOTIDE SEQUENCE [LARGE SCALE GENOMIC DNA]</scope>
</reference>
<evidence type="ECO:0008006" key="4">
    <source>
        <dbReference type="Google" id="ProtNLM"/>
    </source>
</evidence>
<evidence type="ECO:0000256" key="1">
    <source>
        <dbReference type="SAM" id="MobiDB-lite"/>
    </source>
</evidence>
<feature type="non-terminal residue" evidence="2">
    <location>
        <position position="1"/>
    </location>
</feature>
<evidence type="ECO:0000313" key="2">
    <source>
        <dbReference type="EMBL" id="CAK0805769.1"/>
    </source>
</evidence>
<feature type="region of interest" description="Disordered" evidence="1">
    <location>
        <begin position="48"/>
        <end position="75"/>
    </location>
</feature>
<gene>
    <name evidence="2" type="ORF">PCOR1329_LOCUS12202</name>
</gene>
<dbReference type="EMBL" id="CAUYUJ010003552">
    <property type="protein sequence ID" value="CAK0805769.1"/>
    <property type="molecule type" value="Genomic_DNA"/>
</dbReference>
<accession>A0ABN9QKT6</accession>
<evidence type="ECO:0000313" key="3">
    <source>
        <dbReference type="Proteomes" id="UP001189429"/>
    </source>
</evidence>
<sequence>ESEFALLEHAIAKLAAIAHLTTADKEPQVTDSMDDDYRLRMALMQRDTGYAGSRRTTRLSKTESEREVSREKRSSQIVEIRTPSASLIPEEIESSLDTDSFNVLSWSSEIRAAVAAQVIASVDNHVEDSCLLKFVAAVEAAYVPNPYHNFSHGIDVLCTVARWMRLISNVDDFLTE</sequence>
<dbReference type="SUPFAM" id="SSF109604">
    <property type="entry name" value="HD-domain/PDEase-like"/>
    <property type="match status" value="1"/>
</dbReference>
<feature type="non-terminal residue" evidence="2">
    <location>
        <position position="176"/>
    </location>
</feature>